<dbReference type="InterPro" id="IPR025997">
    <property type="entry name" value="SBP_2_dom"/>
</dbReference>
<reference evidence="5 6" key="1">
    <citation type="submission" date="2019-02" db="EMBL/GenBank/DDBJ databases">
        <title>Deep-cultivation of Planctomycetes and their phenomic and genomic characterization uncovers novel biology.</title>
        <authorList>
            <person name="Wiegand S."/>
            <person name="Jogler M."/>
            <person name="Boedeker C."/>
            <person name="Pinto D."/>
            <person name="Vollmers J."/>
            <person name="Rivas-Marin E."/>
            <person name="Kohn T."/>
            <person name="Peeters S.H."/>
            <person name="Heuer A."/>
            <person name="Rast P."/>
            <person name="Oberbeckmann S."/>
            <person name="Bunk B."/>
            <person name="Jeske O."/>
            <person name="Meyerdierks A."/>
            <person name="Storesund J.E."/>
            <person name="Kallscheuer N."/>
            <person name="Luecker S."/>
            <person name="Lage O.M."/>
            <person name="Pohl T."/>
            <person name="Merkel B.J."/>
            <person name="Hornburger P."/>
            <person name="Mueller R.-W."/>
            <person name="Bruemmer F."/>
            <person name="Labrenz M."/>
            <person name="Spormann A.M."/>
            <person name="Op den Camp H."/>
            <person name="Overmann J."/>
            <person name="Amann R."/>
            <person name="Jetten M.S.M."/>
            <person name="Mascher T."/>
            <person name="Medema M.H."/>
            <person name="Devos D.P."/>
            <person name="Kaster A.-K."/>
            <person name="Ovreas L."/>
            <person name="Rohde M."/>
            <person name="Galperin M.Y."/>
            <person name="Jogler C."/>
        </authorList>
    </citation>
    <scope>NUCLEOTIDE SEQUENCE [LARGE SCALE GENOMIC DNA]</scope>
    <source>
        <strain evidence="5 6">Pan216</strain>
    </source>
</reference>
<dbReference type="PANTHER" id="PTHR30036:SF8">
    <property type="entry name" value="ABC-TYPE SUGAR TRANSPORT SYSTEM PERIPLASMIC COMPONENT-LIKE PROTEIN"/>
    <property type="match status" value="1"/>
</dbReference>
<evidence type="ECO:0000256" key="1">
    <source>
        <dbReference type="ARBA" id="ARBA00004196"/>
    </source>
</evidence>
<dbReference type="PANTHER" id="PTHR30036">
    <property type="entry name" value="D-XYLOSE-BINDING PERIPLASMIC PROTEIN"/>
    <property type="match status" value="1"/>
</dbReference>
<evidence type="ECO:0000256" key="2">
    <source>
        <dbReference type="ARBA" id="ARBA00007639"/>
    </source>
</evidence>
<comment type="subcellular location">
    <subcellularLocation>
        <location evidence="1">Cell envelope</location>
    </subcellularLocation>
</comment>
<protein>
    <submittedName>
        <fullName evidence="5">Autoinducer 2-binding protein LsrB</fullName>
    </submittedName>
</protein>
<accession>A0A518AWU3</accession>
<dbReference type="OrthoDB" id="9795981at2"/>
<evidence type="ECO:0000259" key="4">
    <source>
        <dbReference type="Pfam" id="PF13407"/>
    </source>
</evidence>
<evidence type="ECO:0000256" key="3">
    <source>
        <dbReference type="SAM" id="SignalP"/>
    </source>
</evidence>
<dbReference type="RefSeq" id="WP_145253225.1">
    <property type="nucleotide sequence ID" value="NZ_CP036279.1"/>
</dbReference>
<keyword evidence="6" id="KW-1185">Reference proteome</keyword>
<comment type="similarity">
    <text evidence="2">Belongs to the bacterial solute-binding protein 2 family.</text>
</comment>
<dbReference type="GO" id="GO:0030288">
    <property type="term" value="C:outer membrane-bounded periplasmic space"/>
    <property type="evidence" value="ECO:0007669"/>
    <property type="project" value="TreeGrafter"/>
</dbReference>
<feature type="domain" description="Periplasmic binding protein" evidence="4">
    <location>
        <begin position="43"/>
        <end position="300"/>
    </location>
</feature>
<gene>
    <name evidence="5" type="primary">lsrB</name>
    <name evidence="5" type="ORF">Pan216_00340</name>
</gene>
<dbReference type="KEGG" id="knv:Pan216_00340"/>
<name>A0A518AWU3_9BACT</name>
<dbReference type="AlphaFoldDB" id="A0A518AWU3"/>
<dbReference type="SUPFAM" id="SSF53822">
    <property type="entry name" value="Periplasmic binding protein-like I"/>
    <property type="match status" value="1"/>
</dbReference>
<dbReference type="Proteomes" id="UP000317093">
    <property type="component" value="Chromosome"/>
</dbReference>
<dbReference type="Gene3D" id="3.40.50.2300">
    <property type="match status" value="2"/>
</dbReference>
<evidence type="ECO:0000313" key="5">
    <source>
        <dbReference type="EMBL" id="QDU59207.1"/>
    </source>
</evidence>
<sequence precursor="true">MPRLPSRLVRLLILGCLGTAAGCGAGSDAPTTEPVASKRLVMGMMPKLVGIPYFNACERGAREAADELGIDLVFDGPQTDSADQQAAMIDLWIGKGFDIIAIAPNDPVRVAPALKRAREAGILVVTFDADADETASGRDLFVNQASAESIGNSLVDVLAEGIGGKGTAVIVTGTATAANLNDWIAIMKRRLKEHYPEIELLPTLVPNEDQNRARQMTADVLNAHPELDGILGITSLALPAVAESVAASGRSGEIFVTGLSLPNVVRPYLENGTVKKFVLWNPVDLGYLTVAAAKQLAEKKLNNGVQPVGRLKDVDVSEDTVILGPPIIFDETNVELYDF</sequence>
<evidence type="ECO:0000313" key="6">
    <source>
        <dbReference type="Proteomes" id="UP000317093"/>
    </source>
</evidence>
<organism evidence="5 6">
    <name type="scientific">Kolteria novifilia</name>
    <dbReference type="NCBI Taxonomy" id="2527975"/>
    <lineage>
        <taxon>Bacteria</taxon>
        <taxon>Pseudomonadati</taxon>
        <taxon>Planctomycetota</taxon>
        <taxon>Planctomycetia</taxon>
        <taxon>Kolteriales</taxon>
        <taxon>Kolteriaceae</taxon>
        <taxon>Kolteria</taxon>
    </lineage>
</organism>
<feature type="chain" id="PRO_5021795319" evidence="3">
    <location>
        <begin position="22"/>
        <end position="339"/>
    </location>
</feature>
<dbReference type="Pfam" id="PF13407">
    <property type="entry name" value="Peripla_BP_4"/>
    <property type="match status" value="1"/>
</dbReference>
<dbReference type="EMBL" id="CP036279">
    <property type="protein sequence ID" value="QDU59207.1"/>
    <property type="molecule type" value="Genomic_DNA"/>
</dbReference>
<dbReference type="InterPro" id="IPR028082">
    <property type="entry name" value="Peripla_BP_I"/>
</dbReference>
<dbReference type="InterPro" id="IPR050555">
    <property type="entry name" value="Bact_Solute-Bind_Prot2"/>
</dbReference>
<keyword evidence="3" id="KW-0732">Signal</keyword>
<proteinExistence type="inferred from homology"/>
<dbReference type="GO" id="GO:0030246">
    <property type="term" value="F:carbohydrate binding"/>
    <property type="evidence" value="ECO:0007669"/>
    <property type="project" value="TreeGrafter"/>
</dbReference>
<feature type="signal peptide" evidence="3">
    <location>
        <begin position="1"/>
        <end position="21"/>
    </location>
</feature>
<dbReference type="PROSITE" id="PS51257">
    <property type="entry name" value="PROKAR_LIPOPROTEIN"/>
    <property type="match status" value="1"/>
</dbReference>